<keyword evidence="7" id="KW-0067">ATP-binding</keyword>
<dbReference type="Gene3D" id="1.20.5.1930">
    <property type="match status" value="1"/>
</dbReference>
<dbReference type="Gene3D" id="3.30.565.10">
    <property type="entry name" value="Histidine kinase-like ATPase, C-terminal domain"/>
    <property type="match status" value="1"/>
</dbReference>
<keyword evidence="9" id="KW-0472">Membrane</keyword>
<dbReference type="SUPFAM" id="SSF55874">
    <property type="entry name" value="ATPase domain of HSP90 chaperone/DNA topoisomerase II/histidine kinase"/>
    <property type="match status" value="1"/>
</dbReference>
<keyword evidence="9" id="KW-0812">Transmembrane</keyword>
<dbReference type="RefSeq" id="WP_142707689.1">
    <property type="nucleotide sequence ID" value="NZ_VIRS01000021.1"/>
</dbReference>
<keyword evidence="3" id="KW-0597">Phosphoprotein</keyword>
<dbReference type="AlphaFoldDB" id="A0A545AKY1"/>
<evidence type="ECO:0000256" key="3">
    <source>
        <dbReference type="ARBA" id="ARBA00022553"/>
    </source>
</evidence>
<dbReference type="Pfam" id="PF23539">
    <property type="entry name" value="DUF7134"/>
    <property type="match status" value="1"/>
</dbReference>
<evidence type="ECO:0000256" key="6">
    <source>
        <dbReference type="ARBA" id="ARBA00022777"/>
    </source>
</evidence>
<dbReference type="InterPro" id="IPR055558">
    <property type="entry name" value="DUF7134"/>
</dbReference>
<comment type="caution">
    <text evidence="12">The sequence shown here is derived from an EMBL/GenBank/DDBJ whole genome shotgun (WGS) entry which is preliminary data.</text>
</comment>
<organism evidence="12 13">
    <name type="scientific">Cryptosporangium phraense</name>
    <dbReference type="NCBI Taxonomy" id="2593070"/>
    <lineage>
        <taxon>Bacteria</taxon>
        <taxon>Bacillati</taxon>
        <taxon>Actinomycetota</taxon>
        <taxon>Actinomycetes</taxon>
        <taxon>Cryptosporangiales</taxon>
        <taxon>Cryptosporangiaceae</taxon>
        <taxon>Cryptosporangium</taxon>
    </lineage>
</organism>
<protein>
    <recommendedName>
        <fullName evidence="2">histidine kinase</fullName>
        <ecNumber evidence="2">2.7.13.3</ecNumber>
    </recommendedName>
</protein>
<dbReference type="Pfam" id="PF07730">
    <property type="entry name" value="HisKA_3"/>
    <property type="match status" value="1"/>
</dbReference>
<evidence type="ECO:0000256" key="9">
    <source>
        <dbReference type="SAM" id="Phobius"/>
    </source>
</evidence>
<sequence>MRPNRPLLLDAALAGGACVLDLAAFWQPTGSAADPWVPLFAAAGCAALVWRRRFPGTVFLVLLGHALLAWAMAPVYVPTLGLLVALYTVASRTGPLRAGLALAAMSGPVAIAAVTERASAAPADRTDALVVAGVLSSLLTLTVFGAGRWVAWTRRQRVLAAERAAADAVEAERRRIARDLHDVVAHTVTLMMLQSAGAARVLRVDQDRAETALDAVGTLGQQAVVELRRMLAVLAPSDDRPEPTSAPVGIEDVPVLVEQVRLSGRRVVLAEDGAPVPLDAGVGLCAYRIVQEALTNATRYGDPERAIRVRIGWCAGTLDLVVRNEVPAGGQVSALSTGRGLVGMRERAASVGGHLTAGPDGDRGYAVEVSLPIGVPAGPPAIAAAR</sequence>
<dbReference type="GO" id="GO:0046983">
    <property type="term" value="F:protein dimerization activity"/>
    <property type="evidence" value="ECO:0007669"/>
    <property type="project" value="InterPro"/>
</dbReference>
<evidence type="ECO:0000256" key="4">
    <source>
        <dbReference type="ARBA" id="ARBA00022679"/>
    </source>
</evidence>
<dbReference type="GO" id="GO:0000155">
    <property type="term" value="F:phosphorelay sensor kinase activity"/>
    <property type="evidence" value="ECO:0007669"/>
    <property type="project" value="InterPro"/>
</dbReference>
<dbReference type="PANTHER" id="PTHR24421:SF10">
    <property type="entry name" value="NITRATE_NITRITE SENSOR PROTEIN NARQ"/>
    <property type="match status" value="1"/>
</dbReference>
<dbReference type="InterPro" id="IPR050482">
    <property type="entry name" value="Sensor_HK_TwoCompSys"/>
</dbReference>
<accession>A0A545AKY1</accession>
<dbReference type="CDD" id="cd16917">
    <property type="entry name" value="HATPase_UhpB-NarQ-NarX-like"/>
    <property type="match status" value="1"/>
</dbReference>
<gene>
    <name evidence="12" type="ORF">FL583_27240</name>
</gene>
<dbReference type="EMBL" id="VIRS01000021">
    <property type="protein sequence ID" value="TQS41977.1"/>
    <property type="molecule type" value="Genomic_DNA"/>
</dbReference>
<keyword evidence="13" id="KW-1185">Reference proteome</keyword>
<evidence type="ECO:0000256" key="8">
    <source>
        <dbReference type="ARBA" id="ARBA00023012"/>
    </source>
</evidence>
<keyword evidence="8" id="KW-0902">Two-component regulatory system</keyword>
<proteinExistence type="predicted"/>
<evidence type="ECO:0000256" key="7">
    <source>
        <dbReference type="ARBA" id="ARBA00022840"/>
    </source>
</evidence>
<feature type="domain" description="DUF7134" evidence="11">
    <location>
        <begin position="4"/>
        <end position="148"/>
    </location>
</feature>
<feature type="transmembrane region" description="Helical" evidence="9">
    <location>
        <begin position="96"/>
        <end position="116"/>
    </location>
</feature>
<feature type="transmembrane region" description="Helical" evidence="9">
    <location>
        <begin position="7"/>
        <end position="26"/>
    </location>
</feature>
<keyword evidence="4" id="KW-0808">Transferase</keyword>
<dbReference type="InParanoid" id="A0A545AKY1"/>
<reference evidence="12 13" key="1">
    <citation type="submission" date="2019-07" db="EMBL/GenBank/DDBJ databases">
        <title>Cryptosporangium phraense sp. nov., isolated from plant litter.</title>
        <authorList>
            <person name="Suriyachadkun C."/>
        </authorList>
    </citation>
    <scope>NUCLEOTIDE SEQUENCE [LARGE SCALE GENOMIC DNA]</scope>
    <source>
        <strain evidence="12 13">A-T 5661</strain>
    </source>
</reference>
<feature type="transmembrane region" description="Helical" evidence="9">
    <location>
        <begin position="128"/>
        <end position="151"/>
    </location>
</feature>
<keyword evidence="5" id="KW-0547">Nucleotide-binding</keyword>
<dbReference type="PANTHER" id="PTHR24421">
    <property type="entry name" value="NITRATE/NITRITE SENSOR PROTEIN NARX-RELATED"/>
    <property type="match status" value="1"/>
</dbReference>
<dbReference type="GO" id="GO:0005524">
    <property type="term" value="F:ATP binding"/>
    <property type="evidence" value="ECO:0007669"/>
    <property type="project" value="UniProtKB-KW"/>
</dbReference>
<evidence type="ECO:0000256" key="2">
    <source>
        <dbReference type="ARBA" id="ARBA00012438"/>
    </source>
</evidence>
<keyword evidence="9" id="KW-1133">Transmembrane helix</keyword>
<evidence type="ECO:0000259" key="10">
    <source>
        <dbReference type="Pfam" id="PF07730"/>
    </source>
</evidence>
<feature type="domain" description="Signal transduction histidine kinase subgroup 3 dimerisation and phosphoacceptor" evidence="10">
    <location>
        <begin position="172"/>
        <end position="238"/>
    </location>
</feature>
<keyword evidence="6" id="KW-0418">Kinase</keyword>
<dbReference type="EC" id="2.7.13.3" evidence="2"/>
<dbReference type="Proteomes" id="UP000317982">
    <property type="component" value="Unassembled WGS sequence"/>
</dbReference>
<evidence type="ECO:0000256" key="1">
    <source>
        <dbReference type="ARBA" id="ARBA00000085"/>
    </source>
</evidence>
<evidence type="ECO:0000313" key="12">
    <source>
        <dbReference type="EMBL" id="TQS41977.1"/>
    </source>
</evidence>
<comment type="catalytic activity">
    <reaction evidence="1">
        <text>ATP + protein L-histidine = ADP + protein N-phospho-L-histidine.</text>
        <dbReference type="EC" id="2.7.13.3"/>
    </reaction>
</comment>
<evidence type="ECO:0000313" key="13">
    <source>
        <dbReference type="Proteomes" id="UP000317982"/>
    </source>
</evidence>
<evidence type="ECO:0000259" key="11">
    <source>
        <dbReference type="Pfam" id="PF23539"/>
    </source>
</evidence>
<dbReference type="InterPro" id="IPR011712">
    <property type="entry name" value="Sig_transdc_His_kin_sub3_dim/P"/>
</dbReference>
<dbReference type="OrthoDB" id="227596at2"/>
<evidence type="ECO:0000256" key="5">
    <source>
        <dbReference type="ARBA" id="ARBA00022741"/>
    </source>
</evidence>
<dbReference type="GO" id="GO:0016020">
    <property type="term" value="C:membrane"/>
    <property type="evidence" value="ECO:0007669"/>
    <property type="project" value="InterPro"/>
</dbReference>
<name>A0A545AKY1_9ACTN</name>
<dbReference type="InterPro" id="IPR036890">
    <property type="entry name" value="HATPase_C_sf"/>
</dbReference>